<dbReference type="InterPro" id="IPR036188">
    <property type="entry name" value="FAD/NAD-bd_sf"/>
</dbReference>
<dbReference type="Gene3D" id="1.20.58.100">
    <property type="entry name" value="Fumarate reductase/succinate dehydrogenase flavoprotein-like, C-terminal domain"/>
    <property type="match status" value="1"/>
</dbReference>
<reference evidence="5" key="1">
    <citation type="journal article" date="2020" name="mSystems">
        <title>Genome- and Community-Level Interaction Insights into Carbon Utilization and Element Cycling Functions of Hydrothermarchaeota in Hydrothermal Sediment.</title>
        <authorList>
            <person name="Zhou Z."/>
            <person name="Liu Y."/>
            <person name="Xu W."/>
            <person name="Pan J."/>
            <person name="Luo Z.H."/>
            <person name="Li M."/>
        </authorList>
    </citation>
    <scope>NUCLEOTIDE SEQUENCE [LARGE SCALE GENOMIC DNA]</scope>
    <source>
        <strain evidence="5">SpSt-86</strain>
    </source>
</reference>
<dbReference type="AlphaFoldDB" id="A0A832I7S7"/>
<dbReference type="PANTHER" id="PTHR11632:SF51">
    <property type="entry name" value="SUCCINATE DEHYDROGENASE [UBIQUINONE] FLAVOPROTEIN SUBUNIT, MITOCHONDRIAL"/>
    <property type="match status" value="1"/>
</dbReference>
<protein>
    <submittedName>
        <fullName evidence="5">FAD-binding protein</fullName>
    </submittedName>
</protein>
<comment type="caution">
    <text evidence="5">The sequence shown here is derived from an EMBL/GenBank/DDBJ whole genome shotgun (WGS) entry which is preliminary data.</text>
</comment>
<dbReference type="PRINTS" id="PR00411">
    <property type="entry name" value="PNDRDTASEI"/>
</dbReference>
<dbReference type="InterPro" id="IPR003953">
    <property type="entry name" value="FAD-dep_OxRdtase_2_FAD-bd"/>
</dbReference>
<evidence type="ECO:0000259" key="4">
    <source>
        <dbReference type="Pfam" id="PF02910"/>
    </source>
</evidence>
<accession>A0A832I7S7</accession>
<name>A0A832I7S7_9THEM</name>
<dbReference type="SUPFAM" id="SSF51905">
    <property type="entry name" value="FAD/NAD(P)-binding domain"/>
    <property type="match status" value="1"/>
</dbReference>
<dbReference type="InterPro" id="IPR027477">
    <property type="entry name" value="Succ_DH/fumarate_Rdtase_cat_sf"/>
</dbReference>
<evidence type="ECO:0000256" key="1">
    <source>
        <dbReference type="ARBA" id="ARBA00022630"/>
    </source>
</evidence>
<dbReference type="PRINTS" id="PR00368">
    <property type="entry name" value="FADPNR"/>
</dbReference>
<sequence length="589" mass="65909">MKKFFADVVVVGGGGAGLRAAIAAKEKAASLKVLLLSKKPLGVGGTTAIACSDRMAFHATLPYTLPEGDNWRYHAMDIYRIGGEVSDYNLAEILARESADALEYLLNLGVPFARTKDGRLDQFLTDGSIYPRACYVGPETAVEIHKALLRRFKALNIDVRENAMLYDFVVKDDRVIAAKFVDVQTSEPFCVFAKAFVLATGGAGRLFKRNVFPSEMTGDGYAAALRAGAELVNLEFMQIGICHPHILFASSGSMFRSLPRIVDEKGEEFIPRYLSEEDRKRLTELQFKKGAHWPISYESPTKVIDLAIHAHLEKGHRIFFDFTKNPSYLSLESVPEEILRWSEKVDSKLFSLPTPYERLLKINPRVVEWLKERRIDLSKEPLEVQNALQHFQGGVKIDEHARTSLKGLYAAGECAGGQHGANRPGGNSLLDTQVFGKIAGENAALEALHGQIVDVPIEQEKLFGKVPASEARNTVVELMSKYGFLVRFDENLKLALNELERLEVDGILEDEMGLSFLLETRNMLTLARAILTAELVRNESRGPHLKFEAFDPPTMNFVPRKEGWNKYIVLRLVDGQIRYEIKEPVRPKE</sequence>
<evidence type="ECO:0000313" key="5">
    <source>
        <dbReference type="EMBL" id="HGZ79956.1"/>
    </source>
</evidence>
<dbReference type="GO" id="GO:0005886">
    <property type="term" value="C:plasma membrane"/>
    <property type="evidence" value="ECO:0007669"/>
    <property type="project" value="TreeGrafter"/>
</dbReference>
<dbReference type="InterPro" id="IPR037099">
    <property type="entry name" value="Fum_R/Succ_DH_flav-like_C_sf"/>
</dbReference>
<organism evidence="5">
    <name type="scientific">Pseudothermotoga hypogea</name>
    <dbReference type="NCBI Taxonomy" id="57487"/>
    <lineage>
        <taxon>Bacteria</taxon>
        <taxon>Thermotogati</taxon>
        <taxon>Thermotogota</taxon>
        <taxon>Thermotogae</taxon>
        <taxon>Thermotogales</taxon>
        <taxon>Thermotogaceae</taxon>
        <taxon>Pseudothermotoga</taxon>
    </lineage>
</organism>
<dbReference type="EMBL" id="DTKQ01000054">
    <property type="protein sequence ID" value="HGZ79956.1"/>
    <property type="molecule type" value="Genomic_DNA"/>
</dbReference>
<proteinExistence type="predicted"/>
<evidence type="ECO:0000259" key="3">
    <source>
        <dbReference type="Pfam" id="PF00890"/>
    </source>
</evidence>
<dbReference type="Pfam" id="PF00890">
    <property type="entry name" value="FAD_binding_2"/>
    <property type="match status" value="1"/>
</dbReference>
<dbReference type="GO" id="GO:0000104">
    <property type="term" value="F:succinate dehydrogenase activity"/>
    <property type="evidence" value="ECO:0007669"/>
    <property type="project" value="TreeGrafter"/>
</dbReference>
<feature type="domain" description="Fumarate reductase/succinate dehydrogenase flavoprotein-like C-terminal" evidence="4">
    <location>
        <begin position="477"/>
        <end position="549"/>
    </location>
</feature>
<keyword evidence="2" id="KW-0560">Oxidoreductase</keyword>
<dbReference type="InterPro" id="IPR015939">
    <property type="entry name" value="Fum_Rdtase/Succ_DH_flav-like_C"/>
</dbReference>
<evidence type="ECO:0000256" key="2">
    <source>
        <dbReference type="ARBA" id="ARBA00023002"/>
    </source>
</evidence>
<dbReference type="Pfam" id="PF02910">
    <property type="entry name" value="Succ_DH_flav_C"/>
    <property type="match status" value="1"/>
</dbReference>
<dbReference type="SUPFAM" id="SSF46977">
    <property type="entry name" value="Succinate dehydrogenase/fumarate reductase flavoprotein C-terminal domain"/>
    <property type="match status" value="1"/>
</dbReference>
<dbReference type="GO" id="GO:0050660">
    <property type="term" value="F:flavin adenine dinucleotide binding"/>
    <property type="evidence" value="ECO:0007669"/>
    <property type="project" value="TreeGrafter"/>
</dbReference>
<dbReference type="Gene3D" id="3.50.50.60">
    <property type="entry name" value="FAD/NAD(P)-binding domain"/>
    <property type="match status" value="1"/>
</dbReference>
<dbReference type="GO" id="GO:0009061">
    <property type="term" value="P:anaerobic respiration"/>
    <property type="evidence" value="ECO:0007669"/>
    <property type="project" value="TreeGrafter"/>
</dbReference>
<dbReference type="Gene3D" id="3.90.700.10">
    <property type="entry name" value="Succinate dehydrogenase/fumarate reductase flavoprotein, catalytic domain"/>
    <property type="match status" value="1"/>
</dbReference>
<gene>
    <name evidence="5" type="ORF">ENW55_08225</name>
</gene>
<dbReference type="PIRSF" id="PIRSF000171">
    <property type="entry name" value="SDHA_APRA_LASPO"/>
    <property type="match status" value="1"/>
</dbReference>
<dbReference type="GO" id="GO:0009055">
    <property type="term" value="F:electron transfer activity"/>
    <property type="evidence" value="ECO:0007669"/>
    <property type="project" value="TreeGrafter"/>
</dbReference>
<dbReference type="PANTHER" id="PTHR11632">
    <property type="entry name" value="SUCCINATE DEHYDROGENASE 2 FLAVOPROTEIN SUBUNIT"/>
    <property type="match status" value="1"/>
</dbReference>
<feature type="domain" description="FAD-dependent oxidoreductase 2 FAD-binding" evidence="3">
    <location>
        <begin position="7"/>
        <end position="429"/>
    </location>
</feature>
<dbReference type="InterPro" id="IPR030664">
    <property type="entry name" value="SdhA/FrdA/AprA"/>
</dbReference>
<keyword evidence="1" id="KW-0285">Flavoprotein</keyword>